<name>A0A066YSW0_9ACTN</name>
<evidence type="ECO:0000259" key="2">
    <source>
        <dbReference type="Pfam" id="PF00652"/>
    </source>
</evidence>
<dbReference type="InterPro" id="IPR000772">
    <property type="entry name" value="Ricin_B_lectin"/>
</dbReference>
<feature type="domain" description="Ricin B lectin" evidence="2">
    <location>
        <begin position="43"/>
        <end position="147"/>
    </location>
</feature>
<dbReference type="Proteomes" id="UP000027178">
    <property type="component" value="Unassembled WGS sequence"/>
</dbReference>
<organism evidence="3 4">
    <name type="scientific">Kitasatospora cheerisanensis KCTC 2395</name>
    <dbReference type="NCBI Taxonomy" id="1348663"/>
    <lineage>
        <taxon>Bacteria</taxon>
        <taxon>Bacillati</taxon>
        <taxon>Actinomycetota</taxon>
        <taxon>Actinomycetes</taxon>
        <taxon>Kitasatosporales</taxon>
        <taxon>Streptomycetaceae</taxon>
        <taxon>Kitasatospora</taxon>
    </lineage>
</organism>
<sequence>MAIAFRRALAIATLGLTASVLPTVGAGAADTGRASTRTPGLYCLANAWGTTGISSKPCDGSDKGQHWKLSGQQIALSNAPAYCLANTWNATDISSKACAPGDQGQYWTVAGQQISLTFAPAYCLANAWGTATVSTKPCDTSDPGQHWVVFNEQISLALA</sequence>
<keyword evidence="4" id="KW-1185">Reference proteome</keyword>
<dbReference type="Gene3D" id="2.80.10.50">
    <property type="match status" value="1"/>
</dbReference>
<reference evidence="3 4" key="1">
    <citation type="submission" date="2014-05" db="EMBL/GenBank/DDBJ databases">
        <title>Draft Genome Sequence of Kitasatospora cheerisanensis KCTC 2395.</title>
        <authorList>
            <person name="Nam D.H."/>
        </authorList>
    </citation>
    <scope>NUCLEOTIDE SEQUENCE [LARGE SCALE GENOMIC DNA]</scope>
    <source>
        <strain evidence="3 4">KCTC 2395</strain>
    </source>
</reference>
<dbReference type="Pfam" id="PF00652">
    <property type="entry name" value="Ricin_B_lectin"/>
    <property type="match status" value="1"/>
</dbReference>
<dbReference type="OrthoDB" id="3871837at2"/>
<dbReference type="PROSITE" id="PS50231">
    <property type="entry name" value="RICIN_B_LECTIN"/>
    <property type="match status" value="1"/>
</dbReference>
<keyword evidence="1" id="KW-0732">Signal</keyword>
<dbReference type="PATRIC" id="fig|1348663.4.peg.3955"/>
<dbReference type="AlphaFoldDB" id="A0A066YSW0"/>
<evidence type="ECO:0000313" key="3">
    <source>
        <dbReference type="EMBL" id="KDN84312.1"/>
    </source>
</evidence>
<dbReference type="SUPFAM" id="SSF50370">
    <property type="entry name" value="Ricin B-like lectins"/>
    <property type="match status" value="1"/>
</dbReference>
<comment type="caution">
    <text evidence="3">The sequence shown here is derived from an EMBL/GenBank/DDBJ whole genome shotgun (WGS) entry which is preliminary data.</text>
</comment>
<feature type="signal peptide" evidence="1">
    <location>
        <begin position="1"/>
        <end position="28"/>
    </location>
</feature>
<protein>
    <recommendedName>
        <fullName evidence="2">Ricin B lectin domain-containing protein</fullName>
    </recommendedName>
</protein>
<proteinExistence type="predicted"/>
<gene>
    <name evidence="3" type="ORF">KCH_41030</name>
</gene>
<accession>A0A066YSW0</accession>
<dbReference type="InterPro" id="IPR035992">
    <property type="entry name" value="Ricin_B-like_lectins"/>
</dbReference>
<evidence type="ECO:0000313" key="4">
    <source>
        <dbReference type="Proteomes" id="UP000027178"/>
    </source>
</evidence>
<dbReference type="RefSeq" id="WP_051653225.1">
    <property type="nucleotide sequence ID" value="NZ_KK853997.1"/>
</dbReference>
<dbReference type="HOGENOM" id="CLU_1693166_0_0_11"/>
<feature type="chain" id="PRO_5001636196" description="Ricin B lectin domain-containing protein" evidence="1">
    <location>
        <begin position="29"/>
        <end position="159"/>
    </location>
</feature>
<evidence type="ECO:0000256" key="1">
    <source>
        <dbReference type="SAM" id="SignalP"/>
    </source>
</evidence>
<dbReference type="EMBL" id="JNBY01000093">
    <property type="protein sequence ID" value="KDN84312.1"/>
    <property type="molecule type" value="Genomic_DNA"/>
</dbReference>
<dbReference type="eggNOG" id="ENOG5031IKX">
    <property type="taxonomic scope" value="Bacteria"/>
</dbReference>